<accession>A0A7S2V2E4</accession>
<dbReference type="EMBL" id="HBHR01017702">
    <property type="protein sequence ID" value="CAD9869024.1"/>
    <property type="molecule type" value="Transcribed_RNA"/>
</dbReference>
<reference evidence="3" key="1">
    <citation type="submission" date="2021-01" db="EMBL/GenBank/DDBJ databases">
        <authorList>
            <person name="Corre E."/>
            <person name="Pelletier E."/>
            <person name="Niang G."/>
            <person name="Scheremetjew M."/>
            <person name="Finn R."/>
            <person name="Kale V."/>
            <person name="Holt S."/>
            <person name="Cochrane G."/>
            <person name="Meng A."/>
            <person name="Brown T."/>
            <person name="Cohen L."/>
        </authorList>
    </citation>
    <scope>NUCLEOTIDE SEQUENCE</scope>
    <source>
        <strain evidence="3">CCMP1661</strain>
    </source>
</reference>
<proteinExistence type="predicted"/>
<sequence length="93" mass="10363">MSRSLVLAATLAVLSYVPFEYIAKITLFICAALFIFDPIPPISRIVALICVVVVGVLAKIERKWREGQVDESEQEGERDQRVDVSKKSGLKVE</sequence>
<evidence type="ECO:0000256" key="1">
    <source>
        <dbReference type="SAM" id="MobiDB-lite"/>
    </source>
</evidence>
<keyword evidence="2" id="KW-0472">Membrane</keyword>
<evidence type="ECO:0000256" key="2">
    <source>
        <dbReference type="SAM" id="Phobius"/>
    </source>
</evidence>
<name>A0A7S2V2E4_9STRA</name>
<evidence type="ECO:0000313" key="3">
    <source>
        <dbReference type="EMBL" id="CAD9869024.1"/>
    </source>
</evidence>
<organism evidence="3">
    <name type="scientific">Fibrocapsa japonica</name>
    <dbReference type="NCBI Taxonomy" id="94617"/>
    <lineage>
        <taxon>Eukaryota</taxon>
        <taxon>Sar</taxon>
        <taxon>Stramenopiles</taxon>
        <taxon>Ochrophyta</taxon>
        <taxon>Raphidophyceae</taxon>
        <taxon>Chattonellales</taxon>
        <taxon>Chattonellaceae</taxon>
        <taxon>Fibrocapsa</taxon>
    </lineage>
</organism>
<feature type="region of interest" description="Disordered" evidence="1">
    <location>
        <begin position="66"/>
        <end position="93"/>
    </location>
</feature>
<dbReference type="AlphaFoldDB" id="A0A7S2V2E4"/>
<keyword evidence="2" id="KW-1133">Transmembrane helix</keyword>
<feature type="transmembrane region" description="Helical" evidence="2">
    <location>
        <begin position="25"/>
        <end position="58"/>
    </location>
</feature>
<keyword evidence="2" id="KW-0812">Transmembrane</keyword>
<protein>
    <submittedName>
        <fullName evidence="3">Uncharacterized protein</fullName>
    </submittedName>
</protein>
<gene>
    <name evidence="3" type="ORF">FJAP1339_LOCUS8887</name>
</gene>
<feature type="compositionally biased region" description="Basic and acidic residues" evidence="1">
    <location>
        <begin position="75"/>
        <end position="93"/>
    </location>
</feature>